<keyword evidence="2" id="KW-1185">Reference proteome</keyword>
<accession>A0A0V0Z128</accession>
<name>A0A0V0Z128_TRIBR</name>
<proteinExistence type="predicted"/>
<reference evidence="1 2" key="1">
    <citation type="submission" date="2015-01" db="EMBL/GenBank/DDBJ databases">
        <title>Evolution of Trichinella species and genotypes.</title>
        <authorList>
            <person name="Korhonen P.K."/>
            <person name="Edoardo P."/>
            <person name="Giuseppe L.R."/>
            <person name="Gasser R.B."/>
        </authorList>
    </citation>
    <scope>NUCLEOTIDE SEQUENCE [LARGE SCALE GENOMIC DNA]</scope>
    <source>
        <strain evidence="1">ISS120</strain>
    </source>
</reference>
<organism evidence="1 2">
    <name type="scientific">Trichinella britovi</name>
    <name type="common">Parasitic roundworm</name>
    <dbReference type="NCBI Taxonomy" id="45882"/>
    <lineage>
        <taxon>Eukaryota</taxon>
        <taxon>Metazoa</taxon>
        <taxon>Ecdysozoa</taxon>
        <taxon>Nematoda</taxon>
        <taxon>Enoplea</taxon>
        <taxon>Dorylaimia</taxon>
        <taxon>Trichinellida</taxon>
        <taxon>Trichinellidae</taxon>
        <taxon>Trichinella</taxon>
    </lineage>
</organism>
<gene>
    <name evidence="1" type="ORF">T03_667</name>
</gene>
<dbReference type="Proteomes" id="UP000054653">
    <property type="component" value="Unassembled WGS sequence"/>
</dbReference>
<dbReference type="AlphaFoldDB" id="A0A0V0Z128"/>
<dbReference type="EMBL" id="JYDI01004832">
    <property type="protein sequence ID" value="KRY05722.1"/>
    <property type="molecule type" value="Genomic_DNA"/>
</dbReference>
<evidence type="ECO:0000313" key="2">
    <source>
        <dbReference type="Proteomes" id="UP000054653"/>
    </source>
</evidence>
<protein>
    <submittedName>
        <fullName evidence="1">Uncharacterized protein</fullName>
    </submittedName>
</protein>
<evidence type="ECO:0000313" key="1">
    <source>
        <dbReference type="EMBL" id="KRY05722.1"/>
    </source>
</evidence>
<sequence>MLVLHFFSVDISDVERKALPWHWFEASKFLF</sequence>
<comment type="caution">
    <text evidence="1">The sequence shown here is derived from an EMBL/GenBank/DDBJ whole genome shotgun (WGS) entry which is preliminary data.</text>
</comment>